<dbReference type="RefSeq" id="WP_043886171.1">
    <property type="nucleotide sequence ID" value="NC_014628.2"/>
</dbReference>
<dbReference type="InterPro" id="IPR016039">
    <property type="entry name" value="Thiolase-like"/>
</dbReference>
<dbReference type="GO" id="GO:0006633">
    <property type="term" value="P:fatty acid biosynthetic process"/>
    <property type="evidence" value="ECO:0007669"/>
    <property type="project" value="InterPro"/>
</dbReference>
<keyword evidence="2" id="KW-0012">Acyltransferase</keyword>
<dbReference type="GO" id="GO:0004315">
    <property type="term" value="F:3-oxoacyl-[acyl-carrier-protein] synthase activity"/>
    <property type="evidence" value="ECO:0007669"/>
    <property type="project" value="InterPro"/>
</dbReference>
<proteinExistence type="predicted"/>
<evidence type="ECO:0008006" key="7">
    <source>
        <dbReference type="Google" id="ProtNLM"/>
    </source>
</evidence>
<gene>
    <name evidence="5" type="ORF">PPSC2_27155</name>
</gene>
<dbReference type="InterPro" id="IPR013747">
    <property type="entry name" value="ACP_syn_III_C"/>
</dbReference>
<dbReference type="PANTHER" id="PTHR34069:SF2">
    <property type="entry name" value="BETA-KETOACYL-[ACYL-CARRIER-PROTEIN] SYNTHASE III"/>
    <property type="match status" value="1"/>
</dbReference>
<sequence length="331" mass="37026">MSVIIKNTAIYHPKHRIGNEELINEFKKYGKDIDHFLEAIGRKNRYMDPTGTETSVTMAIQATIALLDKEKLRGEDIDIIVFSSGTPEYTIPANAMFVHRAIGGKAHCTVYDMNANCVGMVVAMEQVIRSMQGNRKMKRAIIVGSERMAQYSKKTDEVNRGVYGDGACAVLLESIDDETRGFIDSFYHTDTSVADQLLFPAKGLSEAIKGERLLEEHFIFMVPGYQALRLAPQTKELMEEMLIRNGITKKDVRRYFISQVSVKGGTLFSQLLEEDVDKFVYIGDEFGYTGTSSPLFALNHAFENNLLNKGDAFILWSVGAGQTSCGTLFRL</sequence>
<feature type="domain" description="Beta-ketoacyl-[acyl-carrier-protein] synthase III N-terminal" evidence="4">
    <location>
        <begin position="111"/>
        <end position="190"/>
    </location>
</feature>
<evidence type="ECO:0000256" key="1">
    <source>
        <dbReference type="ARBA" id="ARBA00022679"/>
    </source>
</evidence>
<dbReference type="Pfam" id="PF08545">
    <property type="entry name" value="ACP_syn_III"/>
    <property type="match status" value="1"/>
</dbReference>
<dbReference type="AlphaFoldDB" id="E3EL31"/>
<dbReference type="InterPro" id="IPR013751">
    <property type="entry name" value="ACP_syn_III_N"/>
</dbReference>
<dbReference type="HOGENOM" id="CLU_039592_2_2_9"/>
<dbReference type="KEGG" id="ppm:PPSC2_27155"/>
<reference evidence="5 6" key="1">
    <citation type="journal article" date="2011" name="J. Bacteriol.">
        <title>Complete genome sequence of Paenibacillus polymyxa SC2, a strain of plant growth-promoting Rhizobacterium with broad-spectrum antimicrobial activity.</title>
        <authorList>
            <person name="Ma M."/>
            <person name="Wang C."/>
            <person name="Ding Y."/>
            <person name="Li L."/>
            <person name="Shen D."/>
            <person name="Jiang X."/>
            <person name="Guan D."/>
            <person name="Cao F."/>
            <person name="Chen H."/>
            <person name="Feng R."/>
            <person name="Wang X."/>
            <person name="Ge Y."/>
            <person name="Yao L."/>
            <person name="Bing X."/>
            <person name="Yang X."/>
            <person name="Li J."/>
            <person name="Du B."/>
        </authorList>
    </citation>
    <scope>NUCLEOTIDE SEQUENCE [LARGE SCALE GENOMIC DNA]</scope>
    <source>
        <strain evidence="5 6">SC2</strain>
        <plasmid evidence="6">pSC2</plasmid>
    </source>
</reference>
<dbReference type="PANTHER" id="PTHR34069">
    <property type="entry name" value="3-OXOACYL-[ACYL-CARRIER-PROTEIN] SYNTHASE 3"/>
    <property type="match status" value="1"/>
</dbReference>
<evidence type="ECO:0000259" key="3">
    <source>
        <dbReference type="Pfam" id="PF08541"/>
    </source>
</evidence>
<dbReference type="EMBL" id="CP002214">
    <property type="protein sequence ID" value="ADO59593.2"/>
    <property type="molecule type" value="Genomic_DNA"/>
</dbReference>
<feature type="domain" description="Beta-ketoacyl-[acyl-carrier-protein] synthase III C-terminal" evidence="3">
    <location>
        <begin position="244"/>
        <end position="330"/>
    </location>
</feature>
<dbReference type="SUPFAM" id="SSF53901">
    <property type="entry name" value="Thiolase-like"/>
    <property type="match status" value="2"/>
</dbReference>
<dbReference type="Pfam" id="PF08541">
    <property type="entry name" value="ACP_syn_III_C"/>
    <property type="match status" value="1"/>
</dbReference>
<dbReference type="PATRIC" id="fig|886882.15.peg.5744"/>
<dbReference type="eggNOG" id="COG0332">
    <property type="taxonomic scope" value="Bacteria"/>
</dbReference>
<keyword evidence="1" id="KW-0808">Transferase</keyword>
<evidence type="ECO:0000313" key="6">
    <source>
        <dbReference type="Proteomes" id="UP000006868"/>
    </source>
</evidence>
<dbReference type="Proteomes" id="UP000006868">
    <property type="component" value="Plasmid pSC2"/>
</dbReference>
<dbReference type="Gene3D" id="3.40.47.10">
    <property type="match status" value="1"/>
</dbReference>
<protein>
    <recommendedName>
        <fullName evidence="7">Beta-ketoacyl-[acyl-carrier-protein] synthase III</fullName>
    </recommendedName>
</protein>
<organism evidence="5 6">
    <name type="scientific">Paenibacillus polymyxa (strain SC2)</name>
    <name type="common">Bacillus polymyxa</name>
    <dbReference type="NCBI Taxonomy" id="886882"/>
    <lineage>
        <taxon>Bacteria</taxon>
        <taxon>Bacillati</taxon>
        <taxon>Bacillota</taxon>
        <taxon>Bacilli</taxon>
        <taxon>Bacillales</taxon>
        <taxon>Paenibacillaceae</taxon>
        <taxon>Paenibacillus</taxon>
    </lineage>
</organism>
<dbReference type="OrthoDB" id="1704808at2"/>
<keyword evidence="5" id="KW-0614">Plasmid</keyword>
<name>E3EL31_PAEPS</name>
<geneLocation type="plasmid" evidence="5 6">
    <name>pSC2</name>
</geneLocation>
<evidence type="ECO:0000259" key="4">
    <source>
        <dbReference type="Pfam" id="PF08545"/>
    </source>
</evidence>
<evidence type="ECO:0000313" key="5">
    <source>
        <dbReference type="EMBL" id="ADO59593.2"/>
    </source>
</evidence>
<evidence type="ECO:0000256" key="2">
    <source>
        <dbReference type="ARBA" id="ARBA00023315"/>
    </source>
</evidence>
<dbReference type="GO" id="GO:0044550">
    <property type="term" value="P:secondary metabolite biosynthetic process"/>
    <property type="evidence" value="ECO:0007669"/>
    <property type="project" value="TreeGrafter"/>
</dbReference>
<accession>E3EL31</accession>